<organism evidence="2 3">
    <name type="scientific">Microbacterium paludicola</name>
    <dbReference type="NCBI Taxonomy" id="300019"/>
    <lineage>
        <taxon>Bacteria</taxon>
        <taxon>Bacillati</taxon>
        <taxon>Actinomycetota</taxon>
        <taxon>Actinomycetes</taxon>
        <taxon>Micrococcales</taxon>
        <taxon>Microbacteriaceae</taxon>
        <taxon>Microbacterium</taxon>
    </lineage>
</organism>
<feature type="region of interest" description="Disordered" evidence="1">
    <location>
        <begin position="379"/>
        <end position="401"/>
    </location>
</feature>
<keyword evidence="3" id="KW-1185">Reference proteome</keyword>
<dbReference type="OrthoDB" id="4954868at2"/>
<dbReference type="Pfam" id="PF13830">
    <property type="entry name" value="DUF4192"/>
    <property type="match status" value="1"/>
</dbReference>
<name>A0A4Y9FVA8_9MICO</name>
<gene>
    <name evidence="2" type="ORF">E4U02_06640</name>
</gene>
<proteinExistence type="predicted"/>
<dbReference type="AlphaFoldDB" id="A0A4Y9FVA8"/>
<reference evidence="2 3" key="1">
    <citation type="submission" date="2019-03" db="EMBL/GenBank/DDBJ databases">
        <title>Diversity of the mouse oral microbiome.</title>
        <authorList>
            <person name="Joseph S."/>
            <person name="Aduse-Opoku J."/>
            <person name="Curtis M."/>
            <person name="Wade W."/>
            <person name="Hashim A."/>
        </authorList>
    </citation>
    <scope>NUCLEOTIDE SEQUENCE [LARGE SCALE GENOMIC DNA]</scope>
    <source>
        <strain evidence="2 3">P1012</strain>
    </source>
</reference>
<evidence type="ECO:0000313" key="3">
    <source>
        <dbReference type="Proteomes" id="UP000298358"/>
    </source>
</evidence>
<dbReference type="InterPro" id="IPR025447">
    <property type="entry name" value="DUF4192"/>
</dbReference>
<feature type="region of interest" description="Disordered" evidence="1">
    <location>
        <begin position="1"/>
        <end position="29"/>
    </location>
</feature>
<dbReference type="EMBL" id="SPQB01000011">
    <property type="protein sequence ID" value="TFU33263.1"/>
    <property type="molecule type" value="Genomic_DNA"/>
</dbReference>
<evidence type="ECO:0000256" key="1">
    <source>
        <dbReference type="SAM" id="MobiDB-lite"/>
    </source>
</evidence>
<comment type="caution">
    <text evidence="2">The sequence shown here is derived from an EMBL/GenBank/DDBJ whole genome shotgun (WGS) entry which is preliminary data.</text>
</comment>
<protein>
    <submittedName>
        <fullName evidence="2">DUF4192 family protein</fullName>
    </submittedName>
</protein>
<sequence>MHRGMNALFPSFTLGRPAGRGQARRMTLQPSAPSPVIVRAGDSAEFLSLIPHLAGCHPRDSVVLVPFADKRTLGALRVDLPGADEPDPAELAASFIGLFTRVRHANRIAIVVYTEDGYRDERGRIARATFVEALVRCAEAADYAVVDALCVAADAWGSYLEPDGPYSGSPLDLIRPEDLDFGDGAPLADQHAGLELPPSDADERERVAQAIRALTLNPADPELPLAFEDAVTSDVELSTEALALLVLALERPAARDIALSQWCGDLAEGREVQQFNVSWLEGTASDFRGPLRLAGEGPRPDPVRLRRALEVTKKVASVAPPRLRTGVLASTAWLCWALGSSTHAAHYVRLAQEINSAHGLANIVATMIRHAHLPSWALDRAIPGPPPKNRDERRRWAKSRR</sequence>
<dbReference type="Proteomes" id="UP000298358">
    <property type="component" value="Unassembled WGS sequence"/>
</dbReference>
<evidence type="ECO:0000313" key="2">
    <source>
        <dbReference type="EMBL" id="TFU33263.1"/>
    </source>
</evidence>
<accession>A0A4Y9FVA8</accession>